<dbReference type="SUPFAM" id="SSF88946">
    <property type="entry name" value="Sigma2 domain of RNA polymerase sigma factors"/>
    <property type="match status" value="1"/>
</dbReference>
<keyword evidence="2" id="KW-0805">Transcription regulation</keyword>
<comment type="similarity">
    <text evidence="1">Belongs to the sigma-70 factor family. ECF subfamily.</text>
</comment>
<dbReference type="GO" id="GO:0016987">
    <property type="term" value="F:sigma factor activity"/>
    <property type="evidence" value="ECO:0007669"/>
    <property type="project" value="UniProtKB-KW"/>
</dbReference>
<dbReference type="NCBIfam" id="TIGR02937">
    <property type="entry name" value="sigma70-ECF"/>
    <property type="match status" value="1"/>
</dbReference>
<dbReference type="GO" id="GO:0006352">
    <property type="term" value="P:DNA-templated transcription initiation"/>
    <property type="evidence" value="ECO:0007669"/>
    <property type="project" value="InterPro"/>
</dbReference>
<keyword evidence="3" id="KW-0731">Sigma factor</keyword>
<sequence>MHSDDSGDGGFAAYFGPRVAELLRFAYLLTGDPGEAEDLTQTTLAHTFVVWRRVRGHDRPDAYARRVMVNANAGRFRRRRVGQVLVDVPPERAEVSAQLAAVEDRAGLAPALATLPPRQRAVVILRYCEDLSEADVAALLRCSTGTVKSQAAKGLAKLRTHPALAITEITTAPRRPARPGAASSREETS</sequence>
<evidence type="ECO:0000313" key="9">
    <source>
        <dbReference type="Proteomes" id="UP000188929"/>
    </source>
</evidence>
<dbReference type="Gene3D" id="1.10.10.10">
    <property type="entry name" value="Winged helix-like DNA-binding domain superfamily/Winged helix DNA-binding domain"/>
    <property type="match status" value="1"/>
</dbReference>
<dbReference type="EMBL" id="MOMC01000038">
    <property type="protein sequence ID" value="ONH28678.1"/>
    <property type="molecule type" value="Genomic_DNA"/>
</dbReference>
<dbReference type="GO" id="GO:0003677">
    <property type="term" value="F:DNA binding"/>
    <property type="evidence" value="ECO:0007669"/>
    <property type="project" value="UniProtKB-KW"/>
</dbReference>
<dbReference type="InterPro" id="IPR014284">
    <property type="entry name" value="RNA_pol_sigma-70_dom"/>
</dbReference>
<dbReference type="Pfam" id="PF08281">
    <property type="entry name" value="Sigma70_r4_2"/>
    <property type="match status" value="1"/>
</dbReference>
<feature type="domain" description="RNA polymerase sigma-70 region 2" evidence="6">
    <location>
        <begin position="21"/>
        <end position="80"/>
    </location>
</feature>
<dbReference type="OrthoDB" id="3686693at2"/>
<dbReference type="InterPro" id="IPR039425">
    <property type="entry name" value="RNA_pol_sigma-70-like"/>
</dbReference>
<dbReference type="Gene3D" id="1.10.1740.10">
    <property type="match status" value="1"/>
</dbReference>
<dbReference type="Proteomes" id="UP000188929">
    <property type="component" value="Unassembled WGS sequence"/>
</dbReference>
<evidence type="ECO:0000259" key="6">
    <source>
        <dbReference type="Pfam" id="PF04542"/>
    </source>
</evidence>
<gene>
    <name evidence="8" type="ORF">BL253_19075</name>
</gene>
<keyword evidence="5" id="KW-0804">Transcription</keyword>
<evidence type="ECO:0000313" key="8">
    <source>
        <dbReference type="EMBL" id="ONH28678.1"/>
    </source>
</evidence>
<name>A0A1V2I8K1_9ACTN</name>
<dbReference type="CDD" id="cd06171">
    <property type="entry name" value="Sigma70_r4"/>
    <property type="match status" value="1"/>
</dbReference>
<accession>A0A1V2I8K1</accession>
<feature type="domain" description="RNA polymerase sigma factor 70 region 4 type 2" evidence="7">
    <location>
        <begin position="111"/>
        <end position="158"/>
    </location>
</feature>
<keyword evidence="9" id="KW-1185">Reference proteome</keyword>
<organism evidence="8 9">
    <name type="scientific">Pseudofrankia asymbiotica</name>
    <dbReference type="NCBI Taxonomy" id="1834516"/>
    <lineage>
        <taxon>Bacteria</taxon>
        <taxon>Bacillati</taxon>
        <taxon>Actinomycetota</taxon>
        <taxon>Actinomycetes</taxon>
        <taxon>Frankiales</taxon>
        <taxon>Frankiaceae</taxon>
        <taxon>Pseudofrankia</taxon>
    </lineage>
</organism>
<evidence type="ECO:0000256" key="1">
    <source>
        <dbReference type="ARBA" id="ARBA00010641"/>
    </source>
</evidence>
<dbReference type="AlphaFoldDB" id="A0A1V2I8K1"/>
<protein>
    <submittedName>
        <fullName evidence="8">RNA polymerase subunit sigma-24</fullName>
    </submittedName>
</protein>
<dbReference type="PANTHER" id="PTHR43133:SF50">
    <property type="entry name" value="ECF RNA POLYMERASE SIGMA FACTOR SIGM"/>
    <property type="match status" value="1"/>
</dbReference>
<dbReference type="Pfam" id="PF04542">
    <property type="entry name" value="Sigma70_r2"/>
    <property type="match status" value="1"/>
</dbReference>
<dbReference type="InterPro" id="IPR013249">
    <property type="entry name" value="RNA_pol_sigma70_r4_t2"/>
</dbReference>
<dbReference type="PANTHER" id="PTHR43133">
    <property type="entry name" value="RNA POLYMERASE ECF-TYPE SIGMA FACTO"/>
    <property type="match status" value="1"/>
</dbReference>
<dbReference type="InterPro" id="IPR007627">
    <property type="entry name" value="RNA_pol_sigma70_r2"/>
</dbReference>
<dbReference type="SUPFAM" id="SSF88659">
    <property type="entry name" value="Sigma3 and sigma4 domains of RNA polymerase sigma factors"/>
    <property type="match status" value="1"/>
</dbReference>
<dbReference type="InterPro" id="IPR014325">
    <property type="entry name" value="RNA_pol_sigma-E_actinobac"/>
</dbReference>
<evidence type="ECO:0000256" key="4">
    <source>
        <dbReference type="ARBA" id="ARBA00023125"/>
    </source>
</evidence>
<dbReference type="NCBIfam" id="TIGR02983">
    <property type="entry name" value="SigE-fam_strep"/>
    <property type="match status" value="1"/>
</dbReference>
<dbReference type="RefSeq" id="WP_076818520.1">
    <property type="nucleotide sequence ID" value="NZ_MOMC01000038.1"/>
</dbReference>
<dbReference type="STRING" id="1834516.BL253_19075"/>
<keyword evidence="4" id="KW-0238">DNA-binding</keyword>
<evidence type="ECO:0000259" key="7">
    <source>
        <dbReference type="Pfam" id="PF08281"/>
    </source>
</evidence>
<evidence type="ECO:0000256" key="3">
    <source>
        <dbReference type="ARBA" id="ARBA00023082"/>
    </source>
</evidence>
<comment type="caution">
    <text evidence="8">The sequence shown here is derived from an EMBL/GenBank/DDBJ whole genome shotgun (WGS) entry which is preliminary data.</text>
</comment>
<reference evidence="9" key="1">
    <citation type="submission" date="2016-10" db="EMBL/GenBank/DDBJ databases">
        <title>Frankia sp. NRRL B-16386 Genome sequencing.</title>
        <authorList>
            <person name="Ghodhbane-Gtari F."/>
            <person name="Swanson E."/>
            <person name="Gueddou A."/>
            <person name="Hezbri K."/>
            <person name="Ktari K."/>
            <person name="Nouioui I."/>
            <person name="Morris K."/>
            <person name="Simpson S."/>
            <person name="Abebe-Akele F."/>
            <person name="Thomas K."/>
            <person name="Gtari M."/>
            <person name="Tisa L.S."/>
        </authorList>
    </citation>
    <scope>NUCLEOTIDE SEQUENCE [LARGE SCALE GENOMIC DNA]</scope>
    <source>
        <strain evidence="9">NRRL B-16386</strain>
    </source>
</reference>
<dbReference type="InterPro" id="IPR036388">
    <property type="entry name" value="WH-like_DNA-bd_sf"/>
</dbReference>
<evidence type="ECO:0000256" key="5">
    <source>
        <dbReference type="ARBA" id="ARBA00023163"/>
    </source>
</evidence>
<dbReference type="InterPro" id="IPR013325">
    <property type="entry name" value="RNA_pol_sigma_r2"/>
</dbReference>
<proteinExistence type="inferred from homology"/>
<evidence type="ECO:0000256" key="2">
    <source>
        <dbReference type="ARBA" id="ARBA00023015"/>
    </source>
</evidence>
<dbReference type="InterPro" id="IPR013324">
    <property type="entry name" value="RNA_pol_sigma_r3/r4-like"/>
</dbReference>